<keyword evidence="6" id="KW-0175">Coiled coil</keyword>
<feature type="compositionally biased region" description="Basic residues" evidence="9">
    <location>
        <begin position="632"/>
        <end position="641"/>
    </location>
</feature>
<dbReference type="InterPro" id="IPR038889">
    <property type="entry name" value="Shugoshin1/2"/>
</dbReference>
<keyword evidence="5" id="KW-0159">Chromosome partition</keyword>
<gene>
    <name evidence="10" type="ORF">JD844_023254</name>
</gene>
<feature type="compositionally biased region" description="Basic residues" evidence="9">
    <location>
        <begin position="356"/>
        <end position="368"/>
    </location>
</feature>
<evidence type="ECO:0000256" key="3">
    <source>
        <dbReference type="ARBA" id="ARBA00022454"/>
    </source>
</evidence>
<comment type="subcellular location">
    <subcellularLocation>
        <location evidence="1">Chromosome</location>
        <location evidence="1">Centromere</location>
    </subcellularLocation>
</comment>
<feature type="region of interest" description="Disordered" evidence="9">
    <location>
        <begin position="985"/>
        <end position="1021"/>
    </location>
</feature>
<evidence type="ECO:0000256" key="9">
    <source>
        <dbReference type="SAM" id="MobiDB-lite"/>
    </source>
</evidence>
<keyword evidence="3" id="KW-0158">Chromosome</keyword>
<reference evidence="10 11" key="1">
    <citation type="journal article" date="2022" name="Gigascience">
        <title>A chromosome-level genome assembly and annotation of the desert horned lizard, Phrynosoma platyrhinos, provides insight into chromosomal rearrangements among reptiles.</title>
        <authorList>
            <person name="Koochekian N."/>
            <person name="Ascanio A."/>
            <person name="Farleigh K."/>
            <person name="Card D.C."/>
            <person name="Schield D.R."/>
            <person name="Castoe T.A."/>
            <person name="Jezkova T."/>
        </authorList>
    </citation>
    <scope>NUCLEOTIDE SEQUENCE [LARGE SCALE GENOMIC DNA]</scope>
    <source>
        <strain evidence="10">NK-2021</strain>
    </source>
</reference>
<feature type="compositionally biased region" description="Basic and acidic residues" evidence="9">
    <location>
        <begin position="330"/>
        <end position="339"/>
    </location>
</feature>
<keyword evidence="7" id="KW-0131">Cell cycle</keyword>
<sequence>MSVWELGETSTLFSVSGVRERMKDKKNGVLKTAKLNASLASKIKTKTINNSSIIKVTLKQNNKALALALNAAKITAQRLTDEKMLLQKEVELFHFENACLRQKLSSVTRCIEELQHFMNARLQAAGTLLRRLENGSCSLLLNDAEHCGTDNIAASQDDDHCSSLAAPKAMRIPLSHVHDEDSENGKDIGIGIYTGLQMLPLGAPTSGSAEFQKSVPISAVEKSSSSYIGLAGNENDGQKLSEVDGTTSALNLSEIFGDNLSSSSQSSRSCSLSALSKNSPMQQCKNTRPCSDSVVSLHGHVTKRKKTTTVSTVFDSNSQMEPLDNVLHGEGTKEPEATPKECLEVSQIGELVSLRNKNKSSGKIKAKGLNKASTNTKNRDLSPRKSKTTFNDYNNDDAVASESNKLSSNSKLNRPKPGEASRLPVPLTSFSQKKECSSKHADKTTGCRTSSVMDLTPSKHVRTFLEKMKNLESQFQNSETIPSNGTQCDEKSNGCELRCPSQCSNKTRGCRRTYVVVPDDRNHMNDCAPSAHKIRKNTHLEDEEDLGSLFPSPESGSLNSKALLNSIDTQPLADLQKLASQEEITLDLNVRRLKPKRKTQKIGRARIHSETDVQSLDVDMQFQTQPEESKTKKGHKGKAGKAAKGNTEEGHFRTKVDEFNLAEKSPRVIRRTIKDLKALRQVDIPNHLALGSTASALPFSSDGEDAPLDNIFRSSTKIIQKGQGSAITQSSSVINTNSNSLEKACLGTNSNLNDVKKKLASMPKLSKRATYTVCDVTELCVASDLSLRSPEECKNSQADQARWSFLQVPSSRTQRDSLVVKVTEAPSLFDSLSKSDNIPDSSSKGTSKIMLPDACSSGSSYSVLPAAKDHVSPGRYSALPKVSAVFNKNYSTQMPSGRHEKKTIQASLEAPLENTAVQENENKVLKDLTNVNSDSCSSILSEASPVPSTRRRKKEVSYAEPRLNSKLRRGDPFTVTDFLSSPIYKSKSKSKKSAKTSGRSKKSKKMKVEETELSLDFMANQ</sequence>
<keyword evidence="8" id="KW-0137">Centromere</keyword>
<dbReference type="Proteomes" id="UP000826234">
    <property type="component" value="Unassembled WGS sequence"/>
</dbReference>
<evidence type="ECO:0000256" key="4">
    <source>
        <dbReference type="ARBA" id="ARBA00022618"/>
    </source>
</evidence>
<dbReference type="PANTHER" id="PTHR21577">
    <property type="entry name" value="SHUGOSHIN"/>
    <property type="match status" value="1"/>
</dbReference>
<evidence type="ECO:0000256" key="8">
    <source>
        <dbReference type="ARBA" id="ARBA00023328"/>
    </source>
</evidence>
<feature type="region of interest" description="Disordered" evidence="9">
    <location>
        <begin position="354"/>
        <end position="424"/>
    </location>
</feature>
<evidence type="ECO:0000256" key="7">
    <source>
        <dbReference type="ARBA" id="ARBA00023306"/>
    </source>
</evidence>
<comment type="caution">
    <text evidence="10">The sequence shown here is derived from an EMBL/GenBank/DDBJ whole genome shotgun (WGS) entry which is preliminary data.</text>
</comment>
<feature type="region of interest" description="Disordered" evidence="9">
    <location>
        <begin position="624"/>
        <end position="651"/>
    </location>
</feature>
<evidence type="ECO:0000313" key="10">
    <source>
        <dbReference type="EMBL" id="KAH0621682.1"/>
    </source>
</evidence>
<feature type="compositionally biased region" description="Basic residues" evidence="9">
    <location>
        <begin position="986"/>
        <end position="1005"/>
    </location>
</feature>
<evidence type="ECO:0000256" key="5">
    <source>
        <dbReference type="ARBA" id="ARBA00022829"/>
    </source>
</evidence>
<feature type="region of interest" description="Disordered" evidence="9">
    <location>
        <begin position="317"/>
        <end position="339"/>
    </location>
</feature>
<evidence type="ECO:0000256" key="1">
    <source>
        <dbReference type="ARBA" id="ARBA00004584"/>
    </source>
</evidence>
<dbReference type="EMBL" id="JAIPUX010003289">
    <property type="protein sequence ID" value="KAH0621682.1"/>
    <property type="molecule type" value="Genomic_DNA"/>
</dbReference>
<feature type="compositionally biased region" description="Low complexity" evidence="9">
    <location>
        <begin position="403"/>
        <end position="412"/>
    </location>
</feature>
<keyword evidence="4" id="KW-0132">Cell division</keyword>
<accession>A0ABQ7SWF6</accession>
<organism evidence="10 11">
    <name type="scientific">Phrynosoma platyrhinos</name>
    <name type="common">Desert horned lizard</name>
    <dbReference type="NCBI Taxonomy" id="52577"/>
    <lineage>
        <taxon>Eukaryota</taxon>
        <taxon>Metazoa</taxon>
        <taxon>Chordata</taxon>
        <taxon>Craniata</taxon>
        <taxon>Vertebrata</taxon>
        <taxon>Euteleostomi</taxon>
        <taxon>Lepidosauria</taxon>
        <taxon>Squamata</taxon>
        <taxon>Bifurcata</taxon>
        <taxon>Unidentata</taxon>
        <taxon>Episquamata</taxon>
        <taxon>Toxicofera</taxon>
        <taxon>Iguania</taxon>
        <taxon>Phrynosomatidae</taxon>
        <taxon>Phrynosomatinae</taxon>
        <taxon>Phrynosoma</taxon>
    </lineage>
</organism>
<feature type="region of interest" description="Disordered" evidence="9">
    <location>
        <begin position="936"/>
        <end position="972"/>
    </location>
</feature>
<evidence type="ECO:0000313" key="11">
    <source>
        <dbReference type="Proteomes" id="UP000826234"/>
    </source>
</evidence>
<dbReference type="PANTHER" id="PTHR21577:SF3">
    <property type="entry name" value="SHUGOSHIN 1-RELATED"/>
    <property type="match status" value="1"/>
</dbReference>
<comment type="similarity">
    <text evidence="2">Belongs to the shugoshin family.</text>
</comment>
<proteinExistence type="inferred from homology"/>
<protein>
    <recommendedName>
        <fullName evidence="12">Shugoshin 2</fullName>
    </recommendedName>
</protein>
<evidence type="ECO:0000256" key="2">
    <source>
        <dbReference type="ARBA" id="ARBA00010845"/>
    </source>
</evidence>
<name>A0ABQ7SWF6_PHRPL</name>
<keyword evidence="11" id="KW-1185">Reference proteome</keyword>
<evidence type="ECO:0008006" key="12">
    <source>
        <dbReference type="Google" id="ProtNLM"/>
    </source>
</evidence>
<evidence type="ECO:0000256" key="6">
    <source>
        <dbReference type="ARBA" id="ARBA00023054"/>
    </source>
</evidence>